<feature type="transmembrane region" description="Helical" evidence="1">
    <location>
        <begin position="16"/>
        <end position="36"/>
    </location>
</feature>
<proteinExistence type="predicted"/>
<organism evidence="2 3">
    <name type="scientific">Clostridium gelidum</name>
    <dbReference type="NCBI Taxonomy" id="704125"/>
    <lineage>
        <taxon>Bacteria</taxon>
        <taxon>Bacillati</taxon>
        <taxon>Bacillota</taxon>
        <taxon>Clostridia</taxon>
        <taxon>Eubacteriales</taxon>
        <taxon>Clostridiaceae</taxon>
        <taxon>Clostridium</taxon>
    </lineage>
</organism>
<accession>A0ABM7T084</accession>
<name>A0ABM7T084_9CLOT</name>
<keyword evidence="3" id="KW-1185">Reference proteome</keyword>
<evidence type="ECO:0000256" key="1">
    <source>
        <dbReference type="SAM" id="Phobius"/>
    </source>
</evidence>
<evidence type="ECO:0000313" key="3">
    <source>
        <dbReference type="Proteomes" id="UP000824633"/>
    </source>
</evidence>
<keyword evidence="1" id="KW-1133">Transmembrane helix</keyword>
<sequence>MKRKIIYVDFIKKRRITFIHFIINKFISLLFIRFNIRTNSSKTIEIIKNRRISN</sequence>
<dbReference type="Proteomes" id="UP000824633">
    <property type="component" value="Chromosome"/>
</dbReference>
<dbReference type="EMBL" id="AP024849">
    <property type="protein sequence ID" value="BCZ44247.1"/>
    <property type="molecule type" value="Genomic_DNA"/>
</dbReference>
<keyword evidence="1" id="KW-0812">Transmembrane</keyword>
<protein>
    <submittedName>
        <fullName evidence="2">Uncharacterized protein</fullName>
    </submittedName>
</protein>
<keyword evidence="1" id="KW-0472">Membrane</keyword>
<reference evidence="3" key="1">
    <citation type="submission" date="2021-07" db="EMBL/GenBank/DDBJ databases">
        <title>Complete genome sequencing of a Clostridium isolate.</title>
        <authorList>
            <person name="Ueki A."/>
            <person name="Tonouchi A."/>
        </authorList>
    </citation>
    <scope>NUCLEOTIDE SEQUENCE [LARGE SCALE GENOMIC DNA]</scope>
    <source>
        <strain evidence="3">C5S11</strain>
    </source>
</reference>
<evidence type="ECO:0000313" key="2">
    <source>
        <dbReference type="EMBL" id="BCZ44247.1"/>
    </source>
</evidence>
<gene>
    <name evidence="2" type="ORF">psyc5s11_03140</name>
</gene>